<evidence type="ECO:0000259" key="3">
    <source>
        <dbReference type="Pfam" id="PF00425"/>
    </source>
</evidence>
<evidence type="ECO:0000313" key="5">
    <source>
        <dbReference type="EMBL" id="MBW8192415.1"/>
    </source>
</evidence>
<dbReference type="PANTHER" id="PTHR11236:SF50">
    <property type="entry name" value="AMINODEOXYCHORISMATE SYNTHASE COMPONENT 1"/>
    <property type="match status" value="1"/>
</dbReference>
<dbReference type="EMBL" id="JAHZSS010000022">
    <property type="protein sequence ID" value="MBW8192415.1"/>
    <property type="molecule type" value="Genomic_DNA"/>
</dbReference>
<gene>
    <name evidence="5" type="primary">pabB</name>
    <name evidence="5" type="ORF">K0504_15360</name>
</gene>
<dbReference type="InterPro" id="IPR005801">
    <property type="entry name" value="ADC_synthase"/>
</dbReference>
<dbReference type="SUPFAM" id="SSF56322">
    <property type="entry name" value="ADC synthase"/>
    <property type="match status" value="1"/>
</dbReference>
<feature type="domain" description="Chorismate-utilising enzyme C-terminal" evidence="3">
    <location>
        <begin position="196"/>
        <end position="449"/>
    </location>
</feature>
<sequence length="461" mass="51404">MPRCATIEPLDWHRFGDPSTLAQRFYKQADFIWLDSASPSHNNSQFHILAWQPSVKVVAQQGHVELHDARSFVPSLPSELSQLPFEALRWLAQQLSWPATNHLLPFVGGWLGYWGYDLGRYIERLPSIAEADINFADMSVGWYDAAVVIDQSTKQAWLVGEKAAVAGLKKQLFESPPLSQLSFQLTSDWRSNMNANSYANKFSAVQDYLCAGDCYQVNLAQRYQARFSGEPFAAYLALRSVNSGPFSAYINSPQGQVLSLSPERFIECRGDRIETKPIKGTRPRGSTQQDDEQQAADLLQADKDRAENLMIVDLLRNDLSKVATPSSVQVPLLFGIESFPSVHHLVSTVQAQLAEQYDVYDLLKGAFPGGSITGAPKIRAMEVIDELEPHRRSIYCGSIGYISVNGQMDTSITIRTLLSDLNHNIFCWAGGGLVADSECNAEYQETHDKVSRILPTLNQLK</sequence>
<dbReference type="EC" id="2.6.1.85" evidence="1"/>
<keyword evidence="5" id="KW-0032">Aminotransferase</keyword>
<comment type="caution">
    <text evidence="5">The sequence shown here is derived from an EMBL/GenBank/DDBJ whole genome shotgun (WGS) entry which is preliminary data.</text>
</comment>
<dbReference type="GO" id="GO:0046820">
    <property type="term" value="F:4-amino-4-deoxychorismate synthase activity"/>
    <property type="evidence" value="ECO:0007669"/>
    <property type="project" value="UniProtKB-EC"/>
</dbReference>
<dbReference type="InterPro" id="IPR019999">
    <property type="entry name" value="Anth_synth_I-like"/>
</dbReference>
<dbReference type="InterPro" id="IPR015890">
    <property type="entry name" value="Chorismate_C"/>
</dbReference>
<keyword evidence="2 5" id="KW-0808">Transferase</keyword>
<proteinExistence type="predicted"/>
<dbReference type="PRINTS" id="PR00095">
    <property type="entry name" value="ANTSNTHASEI"/>
</dbReference>
<reference evidence="5" key="1">
    <citation type="submission" date="2021-07" db="EMBL/GenBank/DDBJ databases">
        <title>Neiella marina sp. nov., isolated from the intestinal content of sea cucumber Apostichopus japonicus.</title>
        <authorList>
            <person name="Bai X."/>
        </authorList>
    </citation>
    <scope>NUCLEOTIDE SEQUENCE</scope>
    <source>
        <strain evidence="5">126</strain>
    </source>
</reference>
<accession>A0ABS7EJB3</accession>
<dbReference type="Pfam" id="PF04715">
    <property type="entry name" value="Anth_synt_I_N"/>
    <property type="match status" value="1"/>
</dbReference>
<dbReference type="Pfam" id="PF00425">
    <property type="entry name" value="Chorismate_bind"/>
    <property type="match status" value="1"/>
</dbReference>
<organism evidence="5 6">
    <name type="scientific">Neiella holothuriorum</name>
    <dbReference type="NCBI Taxonomy" id="2870530"/>
    <lineage>
        <taxon>Bacteria</taxon>
        <taxon>Pseudomonadati</taxon>
        <taxon>Pseudomonadota</taxon>
        <taxon>Gammaproteobacteria</taxon>
        <taxon>Alteromonadales</taxon>
        <taxon>Echinimonadaceae</taxon>
        <taxon>Neiella</taxon>
    </lineage>
</organism>
<dbReference type="NCBIfam" id="TIGR00553">
    <property type="entry name" value="pabB"/>
    <property type="match status" value="1"/>
</dbReference>
<evidence type="ECO:0000313" key="6">
    <source>
        <dbReference type="Proteomes" id="UP001166251"/>
    </source>
</evidence>
<dbReference type="RefSeq" id="WP_220105038.1">
    <property type="nucleotide sequence ID" value="NZ_JAHZSS010000022.1"/>
</dbReference>
<dbReference type="Proteomes" id="UP001166251">
    <property type="component" value="Unassembled WGS sequence"/>
</dbReference>
<name>A0ABS7EJB3_9GAMM</name>
<dbReference type="Gene3D" id="3.60.120.10">
    <property type="entry name" value="Anthranilate synthase"/>
    <property type="match status" value="1"/>
</dbReference>
<evidence type="ECO:0000256" key="2">
    <source>
        <dbReference type="ARBA" id="ARBA00022679"/>
    </source>
</evidence>
<dbReference type="PANTHER" id="PTHR11236">
    <property type="entry name" value="AMINOBENZOATE/ANTHRANILATE SYNTHASE"/>
    <property type="match status" value="1"/>
</dbReference>
<protein>
    <recommendedName>
        <fullName evidence="1">aminodeoxychorismate synthase</fullName>
        <ecNumber evidence="1">2.6.1.85</ecNumber>
    </recommendedName>
</protein>
<evidence type="ECO:0000259" key="4">
    <source>
        <dbReference type="Pfam" id="PF04715"/>
    </source>
</evidence>
<feature type="domain" description="Anthranilate synthase component I N-terminal" evidence="4">
    <location>
        <begin position="17"/>
        <end position="157"/>
    </location>
</feature>
<dbReference type="InterPro" id="IPR005802">
    <property type="entry name" value="ADC_synth_comp_1"/>
</dbReference>
<evidence type="ECO:0000256" key="1">
    <source>
        <dbReference type="ARBA" id="ARBA00013139"/>
    </source>
</evidence>
<keyword evidence="6" id="KW-1185">Reference proteome</keyword>
<dbReference type="InterPro" id="IPR006805">
    <property type="entry name" value="Anth_synth_I_N"/>
</dbReference>